<proteinExistence type="predicted"/>
<dbReference type="Gene3D" id="3.40.50.300">
    <property type="entry name" value="P-loop containing nucleotide triphosphate hydrolases"/>
    <property type="match status" value="1"/>
</dbReference>
<evidence type="ECO:0000259" key="3">
    <source>
        <dbReference type="Pfam" id="PF00931"/>
    </source>
</evidence>
<dbReference type="Pfam" id="PF23598">
    <property type="entry name" value="LRR_14"/>
    <property type="match status" value="2"/>
</dbReference>
<dbReference type="Pfam" id="PF23559">
    <property type="entry name" value="WHD_DRP"/>
    <property type="match status" value="1"/>
</dbReference>
<dbReference type="InterPro" id="IPR044974">
    <property type="entry name" value="Disease_R_plants"/>
</dbReference>
<dbReference type="PANTHER" id="PTHR23155:SF1116">
    <property type="entry name" value="OS12G0273300 PROTEIN"/>
    <property type="match status" value="1"/>
</dbReference>
<dbReference type="InterPro" id="IPR001611">
    <property type="entry name" value="Leu-rich_rpt"/>
</dbReference>
<keyword evidence="2" id="KW-0611">Plant defense</keyword>
<dbReference type="GO" id="GO:0009626">
    <property type="term" value="P:plant-type hypersensitive response"/>
    <property type="evidence" value="ECO:0007669"/>
    <property type="project" value="UniProtKB-ARBA"/>
</dbReference>
<dbReference type="SUPFAM" id="SSF52058">
    <property type="entry name" value="L domain-like"/>
    <property type="match status" value="2"/>
</dbReference>
<dbReference type="InterPro" id="IPR002182">
    <property type="entry name" value="NB-ARC"/>
</dbReference>
<dbReference type="STRING" id="4540.A0A3L6PNG4"/>
<dbReference type="Gene3D" id="3.80.10.10">
    <property type="entry name" value="Ribonuclease Inhibitor"/>
    <property type="match status" value="2"/>
</dbReference>
<dbReference type="SUPFAM" id="SSF52540">
    <property type="entry name" value="P-loop containing nucleoside triphosphate hydrolases"/>
    <property type="match status" value="1"/>
</dbReference>
<evidence type="ECO:0000259" key="4">
    <source>
        <dbReference type="Pfam" id="PF23559"/>
    </source>
</evidence>
<dbReference type="EMBL" id="PQIB02000017">
    <property type="protein sequence ID" value="RLM59155.1"/>
    <property type="molecule type" value="Genomic_DNA"/>
</dbReference>
<feature type="domain" description="Disease resistance protein winged helix" evidence="4">
    <location>
        <begin position="590"/>
        <end position="662"/>
    </location>
</feature>
<dbReference type="InterPro" id="IPR055414">
    <property type="entry name" value="LRR_R13L4/SHOC2-like"/>
</dbReference>
<dbReference type="Pfam" id="PF00931">
    <property type="entry name" value="NB-ARC"/>
    <property type="match status" value="1"/>
</dbReference>
<protein>
    <submittedName>
        <fullName evidence="6">Disease resistance RPP13-like protein 3 isoform X1</fullName>
    </submittedName>
</protein>
<evidence type="ECO:0000313" key="6">
    <source>
        <dbReference type="EMBL" id="RLM59155.1"/>
    </source>
</evidence>
<dbReference type="GO" id="GO:0002758">
    <property type="term" value="P:innate immune response-activating signaling pathway"/>
    <property type="evidence" value="ECO:0007669"/>
    <property type="project" value="UniProtKB-ARBA"/>
</dbReference>
<feature type="domain" description="NB-ARC" evidence="3">
    <location>
        <begin position="334"/>
        <end position="489"/>
    </location>
</feature>
<dbReference type="Gene3D" id="1.10.8.430">
    <property type="entry name" value="Helical domain of apoptotic protease-activating factors"/>
    <property type="match status" value="1"/>
</dbReference>
<keyword evidence="1" id="KW-0677">Repeat</keyword>
<evidence type="ECO:0000256" key="2">
    <source>
        <dbReference type="ARBA" id="ARBA00022821"/>
    </source>
</evidence>
<keyword evidence="7" id="KW-1185">Reference proteome</keyword>
<dbReference type="PANTHER" id="PTHR23155">
    <property type="entry name" value="DISEASE RESISTANCE PROTEIN RP"/>
    <property type="match status" value="1"/>
</dbReference>
<gene>
    <name evidence="6" type="ORF">C2845_PM18G11350</name>
</gene>
<evidence type="ECO:0000256" key="1">
    <source>
        <dbReference type="ARBA" id="ARBA00022737"/>
    </source>
</evidence>
<dbReference type="InterPro" id="IPR027417">
    <property type="entry name" value="P-loop_NTPase"/>
</dbReference>
<feature type="domain" description="Disease resistance R13L4/SHOC-2-like LRR" evidence="5">
    <location>
        <begin position="13"/>
        <end position="304"/>
    </location>
</feature>
<sequence length="1072" mass="121621">MAQDTRSLLEYARYLRLYRSHISQLPEEIGNLQFLQTLDVRCNNISSLPSSVVQLTNLMFLYIDGSTRVPNGIGNLTSLEQLSRLRIDGSTINIIEELGQLTELMQLIIALDEWNNKLSEGLSKLQKIQKLRTTVNHGERRIGGLDAWVAPRHLREWSTIDSCWFSALPVWVNPPLLPDLTHLSMAMRELHQVDLEILGRLPALRYVNLEVDNKNLGVLPSWMRCWCWFLPVPLVFQQEAMPRLRELRLWPVQEARGIASSDGCLDFGLGNLLSLQEVKIEILRAGATKEEAEQATVPLTHVASVVDPCFSPGIMRLSYYLRKATELVGIDEARDEVISILMEGDDQVSNQHGKVVSIVGFGGLGKTTLANAVYEKLKENFDCWAFVSVSQTPDMRKIFKGLLYELGKNVNDETFDERQLIDQVRKFLQTKRYCIVIDDICSVSIWDMIRCALPDGTGGYIIITTTRIFKVAKQVGGAYKMKPLCLDSSRKLLYRRIFSNDEKYKCHDEFLAEVSDRILKKCAGVPLAIVTIASLLANRGRNKMEWYEVCNSIGTGLEYGLDVENMRKILAYSYYDLPSHLRTCLLYLSVFPEDYAIKKFRLIWMWIAEGFVQHEVQGKGLYELGECYFNELIDKSLIQPVYDRHDAVIEACRVHDMVLDLVRSISSEENFVTMLNNGHNTSQVKNVRRLLLQSNMVDHDIPCASMSMQQVRSVVAFSLASNLMLALGSFRVLRVLDLGNCYLPQDCDLKHLGNLFHLRYLGVGKTSCAQLPDDVGNLRYLQTLDLVGTRFGSLPSTVVQLRHLMCLCIDQHTIVPNGIGRLTSLEDLSTLYICDSTNITEELCHLTELRVLEIILLPAGNDTLGKSLVMSLCKLQKMKSLTVWVSGGECNFDAWVAPRHLRSLQLQCCWFSRLPDWMAPSLLDLTIIHISVRELHQDDLEILGRLPALRHLYLMLDHENLRIPRRFVIGTSSFPCLVGCRLLGFSGAVMFQQGAMMMLTSLAFTFHAREVREIMSSDGRLNLGLENLVSLQDVLVYFRPRGASEMEVEEAKAALSHAFEIHPNQPNYDIWG</sequence>
<name>A0A3L6PNG4_PANMI</name>
<dbReference type="PRINTS" id="PR00364">
    <property type="entry name" value="DISEASERSIST"/>
</dbReference>
<dbReference type="InterPro" id="IPR042197">
    <property type="entry name" value="Apaf_helical"/>
</dbReference>
<dbReference type="InterPro" id="IPR058922">
    <property type="entry name" value="WHD_DRP"/>
</dbReference>
<dbReference type="Proteomes" id="UP000275267">
    <property type="component" value="Unassembled WGS sequence"/>
</dbReference>
<dbReference type="InterPro" id="IPR036388">
    <property type="entry name" value="WH-like_DNA-bd_sf"/>
</dbReference>
<dbReference type="GO" id="GO:0043531">
    <property type="term" value="F:ADP binding"/>
    <property type="evidence" value="ECO:0007669"/>
    <property type="project" value="InterPro"/>
</dbReference>
<comment type="caution">
    <text evidence="6">The sequence shown here is derived from an EMBL/GenBank/DDBJ whole genome shotgun (WGS) entry which is preliminary data.</text>
</comment>
<evidence type="ECO:0000259" key="5">
    <source>
        <dbReference type="Pfam" id="PF23598"/>
    </source>
</evidence>
<dbReference type="GO" id="GO:0042742">
    <property type="term" value="P:defense response to bacterium"/>
    <property type="evidence" value="ECO:0007669"/>
    <property type="project" value="UniProtKB-ARBA"/>
</dbReference>
<accession>A0A3L6PNG4</accession>
<organism evidence="6 7">
    <name type="scientific">Panicum miliaceum</name>
    <name type="common">Proso millet</name>
    <name type="synonym">Broomcorn millet</name>
    <dbReference type="NCBI Taxonomy" id="4540"/>
    <lineage>
        <taxon>Eukaryota</taxon>
        <taxon>Viridiplantae</taxon>
        <taxon>Streptophyta</taxon>
        <taxon>Embryophyta</taxon>
        <taxon>Tracheophyta</taxon>
        <taxon>Spermatophyta</taxon>
        <taxon>Magnoliopsida</taxon>
        <taxon>Liliopsida</taxon>
        <taxon>Poales</taxon>
        <taxon>Poaceae</taxon>
        <taxon>PACMAD clade</taxon>
        <taxon>Panicoideae</taxon>
        <taxon>Panicodae</taxon>
        <taxon>Paniceae</taxon>
        <taxon>Panicinae</taxon>
        <taxon>Panicum</taxon>
        <taxon>Panicum sect. Panicum</taxon>
    </lineage>
</organism>
<dbReference type="AlphaFoldDB" id="A0A3L6PNG4"/>
<evidence type="ECO:0000313" key="7">
    <source>
        <dbReference type="Proteomes" id="UP000275267"/>
    </source>
</evidence>
<feature type="domain" description="Disease resistance R13L4/SHOC-2-like LRR" evidence="5">
    <location>
        <begin position="710"/>
        <end position="1067"/>
    </location>
</feature>
<dbReference type="Gene3D" id="1.10.10.10">
    <property type="entry name" value="Winged helix-like DNA-binding domain superfamily/Winged helix DNA-binding domain"/>
    <property type="match status" value="1"/>
</dbReference>
<dbReference type="OrthoDB" id="624742at2759"/>
<dbReference type="InterPro" id="IPR032675">
    <property type="entry name" value="LRR_dom_sf"/>
</dbReference>
<dbReference type="FunFam" id="1.10.10.10:FF:000322">
    <property type="entry name" value="Probable disease resistance protein At1g63360"/>
    <property type="match status" value="1"/>
</dbReference>
<reference evidence="7" key="1">
    <citation type="journal article" date="2019" name="Nat. Commun.">
        <title>The genome of broomcorn millet.</title>
        <authorList>
            <person name="Zou C."/>
            <person name="Miki D."/>
            <person name="Li D."/>
            <person name="Tang Q."/>
            <person name="Xiao L."/>
            <person name="Rajput S."/>
            <person name="Deng P."/>
            <person name="Jia W."/>
            <person name="Huang R."/>
            <person name="Zhang M."/>
            <person name="Sun Y."/>
            <person name="Hu J."/>
            <person name="Fu X."/>
            <person name="Schnable P.S."/>
            <person name="Li F."/>
            <person name="Zhang H."/>
            <person name="Feng B."/>
            <person name="Zhu X."/>
            <person name="Liu R."/>
            <person name="Schnable J.C."/>
            <person name="Zhu J.-K."/>
            <person name="Zhang H."/>
        </authorList>
    </citation>
    <scope>NUCLEOTIDE SEQUENCE [LARGE SCALE GENOMIC DNA]</scope>
</reference>
<dbReference type="PROSITE" id="PS51450">
    <property type="entry name" value="LRR"/>
    <property type="match status" value="1"/>
</dbReference>